<dbReference type="InterPro" id="IPR011006">
    <property type="entry name" value="CheY-like_superfamily"/>
</dbReference>
<feature type="domain" description="Response regulatory" evidence="5">
    <location>
        <begin position="4"/>
        <end position="120"/>
    </location>
</feature>
<evidence type="ECO:0000256" key="1">
    <source>
        <dbReference type="ARBA" id="ARBA00022553"/>
    </source>
</evidence>
<comment type="caution">
    <text evidence="6">The sequence shown here is derived from an EMBL/GenBank/DDBJ whole genome shotgun (WGS) entry which is preliminary data.</text>
</comment>
<dbReference type="InterPro" id="IPR016032">
    <property type="entry name" value="Sig_transdc_resp-reg_C-effctor"/>
</dbReference>
<dbReference type="Pfam" id="PF00196">
    <property type="entry name" value="GerE"/>
    <property type="match status" value="1"/>
</dbReference>
<dbReference type="SMART" id="SM00448">
    <property type="entry name" value="REC"/>
    <property type="match status" value="1"/>
</dbReference>
<dbReference type="CDD" id="cd06170">
    <property type="entry name" value="LuxR_C_like"/>
    <property type="match status" value="1"/>
</dbReference>
<dbReference type="RefSeq" id="WP_320426978.1">
    <property type="nucleotide sequence ID" value="NZ_JAXCLA010000013.1"/>
</dbReference>
<proteinExistence type="predicted"/>
<keyword evidence="2" id="KW-0238">DNA-binding</keyword>
<dbReference type="InterPro" id="IPR000792">
    <property type="entry name" value="Tscrpt_reg_LuxR_C"/>
</dbReference>
<dbReference type="CDD" id="cd17535">
    <property type="entry name" value="REC_NarL-like"/>
    <property type="match status" value="1"/>
</dbReference>
<keyword evidence="7" id="KW-1185">Reference proteome</keyword>
<dbReference type="InterPro" id="IPR058245">
    <property type="entry name" value="NreC/VraR/RcsB-like_REC"/>
</dbReference>
<dbReference type="InterPro" id="IPR001789">
    <property type="entry name" value="Sig_transdc_resp-reg_receiver"/>
</dbReference>
<dbReference type="PRINTS" id="PR00038">
    <property type="entry name" value="HTHLUXR"/>
</dbReference>
<sequence length="206" mass="22357">MPISVLCIDDHALLREGIAAVLQGQEDFQFVADAATAEEGIERFRVYQPAVTLLDIQMPGVNGIEALVRIRKESPSAKVIMLTTYKGDAQAARAIAAGAADYLLKSSLHRELREAIRIVHAGRRHVTPEVAAEVMQNMGGATLSQREIEVLQCISNGNSNKIAASRLKSSEETVKVHLKNISAKLGAKDRTHAVVIALRRGIIDMV</sequence>
<dbReference type="PANTHER" id="PTHR43214">
    <property type="entry name" value="TWO-COMPONENT RESPONSE REGULATOR"/>
    <property type="match status" value="1"/>
</dbReference>
<evidence type="ECO:0000256" key="2">
    <source>
        <dbReference type="ARBA" id="ARBA00023125"/>
    </source>
</evidence>
<evidence type="ECO:0000259" key="5">
    <source>
        <dbReference type="PROSITE" id="PS50110"/>
    </source>
</evidence>
<protein>
    <submittedName>
        <fullName evidence="6">Response regulator transcription factor</fullName>
    </submittedName>
</protein>
<evidence type="ECO:0000256" key="3">
    <source>
        <dbReference type="PROSITE-ProRule" id="PRU00169"/>
    </source>
</evidence>
<organism evidence="6 7">
    <name type="scientific">Roseateles agri</name>
    <dbReference type="NCBI Taxonomy" id="3098619"/>
    <lineage>
        <taxon>Bacteria</taxon>
        <taxon>Pseudomonadati</taxon>
        <taxon>Pseudomonadota</taxon>
        <taxon>Betaproteobacteria</taxon>
        <taxon>Burkholderiales</taxon>
        <taxon>Sphaerotilaceae</taxon>
        <taxon>Roseateles</taxon>
    </lineage>
</organism>
<feature type="domain" description="HTH luxR-type" evidence="4">
    <location>
        <begin position="136"/>
        <end position="201"/>
    </location>
</feature>
<evidence type="ECO:0000259" key="4">
    <source>
        <dbReference type="PROSITE" id="PS50043"/>
    </source>
</evidence>
<dbReference type="InterPro" id="IPR039420">
    <property type="entry name" value="WalR-like"/>
</dbReference>
<gene>
    <name evidence="6" type="ORF">SNE35_31220</name>
</gene>
<dbReference type="SUPFAM" id="SSF46894">
    <property type="entry name" value="C-terminal effector domain of the bipartite response regulators"/>
    <property type="match status" value="1"/>
</dbReference>
<dbReference type="PROSITE" id="PS50043">
    <property type="entry name" value="HTH_LUXR_2"/>
    <property type="match status" value="1"/>
</dbReference>
<evidence type="ECO:0000313" key="6">
    <source>
        <dbReference type="EMBL" id="MDY0749011.1"/>
    </source>
</evidence>
<name>A0ABU5DT34_9BURK</name>
<dbReference type="SMART" id="SM00421">
    <property type="entry name" value="HTH_LUXR"/>
    <property type="match status" value="1"/>
</dbReference>
<dbReference type="EMBL" id="JAXCLA010000013">
    <property type="protein sequence ID" value="MDY0749011.1"/>
    <property type="molecule type" value="Genomic_DNA"/>
</dbReference>
<evidence type="ECO:0000313" key="7">
    <source>
        <dbReference type="Proteomes" id="UP001285263"/>
    </source>
</evidence>
<dbReference type="SUPFAM" id="SSF52172">
    <property type="entry name" value="CheY-like"/>
    <property type="match status" value="1"/>
</dbReference>
<reference evidence="6 7" key="1">
    <citation type="submission" date="2023-11" db="EMBL/GenBank/DDBJ databases">
        <title>Paucibacter sp. nov., isolated from fresh soil in Korea.</title>
        <authorList>
            <person name="Le N.T.T."/>
        </authorList>
    </citation>
    <scope>NUCLEOTIDE SEQUENCE [LARGE SCALE GENOMIC DNA]</scope>
    <source>
        <strain evidence="6 7">R3-3</strain>
    </source>
</reference>
<keyword evidence="1 3" id="KW-0597">Phosphoprotein</keyword>
<dbReference type="Proteomes" id="UP001285263">
    <property type="component" value="Unassembled WGS sequence"/>
</dbReference>
<accession>A0ABU5DT34</accession>
<dbReference type="PANTHER" id="PTHR43214:SF43">
    <property type="entry name" value="TWO-COMPONENT RESPONSE REGULATOR"/>
    <property type="match status" value="1"/>
</dbReference>
<dbReference type="Pfam" id="PF00072">
    <property type="entry name" value="Response_reg"/>
    <property type="match status" value="1"/>
</dbReference>
<feature type="modified residue" description="4-aspartylphosphate" evidence="3">
    <location>
        <position position="55"/>
    </location>
</feature>
<dbReference type="PROSITE" id="PS50110">
    <property type="entry name" value="RESPONSE_REGULATORY"/>
    <property type="match status" value="1"/>
</dbReference>
<dbReference type="Gene3D" id="3.40.50.2300">
    <property type="match status" value="1"/>
</dbReference>